<dbReference type="EMBL" id="WMFL01000088">
    <property type="protein sequence ID" value="NJI03669.1"/>
    <property type="molecule type" value="Genomic_DNA"/>
</dbReference>
<sequence length="352" mass="38991">MVRILVLNLGSTSSKLAIYDDTKMSYSTTVVHDDALTRLDLLKQKAPRQMAIKQWLSKINVPSSTLDAIACRGGLLKPIVGGTYTVNRALYDDLKSFQYGIHASNLSGIIGYEMATHLNIPVFTSDPVVVDEFIDEVRMTGIPGIQRKSIFHALNHKATARQFAKDVQQRYEDLNLIVIHMGGGVSVAAHEKGLVIDVNEALYGEGPMALNRSGSIPNDALIEYQHAHQYDIQQMKRLFSAQTGLQAHVGSSDFKWIMERYHHDTHIHGVVDAFSVQIAKAIGERAALLKGNVDQIVFTGGMSHSTLFIDLLKPYIEWIAPVSVYPGEFEMQALAENAYQALGEHIPVKTYS</sequence>
<dbReference type="EC" id="2.7.2.7" evidence="9"/>
<comment type="catalytic activity">
    <reaction evidence="8 9">
        <text>butanoate + ATP = butanoyl phosphate + ADP</text>
        <dbReference type="Rhea" id="RHEA:13585"/>
        <dbReference type="ChEBI" id="CHEBI:17968"/>
        <dbReference type="ChEBI" id="CHEBI:30616"/>
        <dbReference type="ChEBI" id="CHEBI:58079"/>
        <dbReference type="ChEBI" id="CHEBI:456216"/>
        <dbReference type="EC" id="2.7.2.7"/>
    </reaction>
</comment>
<dbReference type="GO" id="GO:0005524">
    <property type="term" value="F:ATP binding"/>
    <property type="evidence" value="ECO:0007669"/>
    <property type="project" value="UniProtKB-KW"/>
</dbReference>
<dbReference type="InterPro" id="IPR011245">
    <property type="entry name" value="Butyrate_kin"/>
</dbReference>
<protein>
    <recommendedName>
        <fullName evidence="9">Probable butyrate kinase</fullName>
        <shortName evidence="9">BK</shortName>
        <ecNumber evidence="9">2.7.2.7</ecNumber>
    </recommendedName>
    <alternativeName>
        <fullName evidence="9">Branched-chain carboxylic acid kinase</fullName>
    </alternativeName>
</protein>
<evidence type="ECO:0000256" key="5">
    <source>
        <dbReference type="ARBA" id="ARBA00022741"/>
    </source>
</evidence>
<comment type="similarity">
    <text evidence="2 9 10">Belongs to the acetokinase family.</text>
</comment>
<dbReference type="InterPro" id="IPR000890">
    <property type="entry name" value="Aliphatic_acid_kin_short-chain"/>
</dbReference>
<dbReference type="PIRSF" id="PIRSF036458">
    <property type="entry name" value="Butyrate_kin"/>
    <property type="match status" value="1"/>
</dbReference>
<evidence type="ECO:0000313" key="11">
    <source>
        <dbReference type="EMBL" id="NJI03669.1"/>
    </source>
</evidence>
<dbReference type="PROSITE" id="PS01076">
    <property type="entry name" value="ACETATE_KINASE_2"/>
    <property type="match status" value="1"/>
</dbReference>
<accession>A0A085UCI9</accession>
<dbReference type="CDD" id="cd24011">
    <property type="entry name" value="ASKHA_NBD_BK"/>
    <property type="match status" value="1"/>
</dbReference>
<comment type="subcellular location">
    <subcellularLocation>
        <location evidence="1 9">Cytoplasm</location>
    </subcellularLocation>
</comment>
<organism evidence="11 14">
    <name type="scientific">Staphylococcus agnetis</name>
    <dbReference type="NCBI Taxonomy" id="985762"/>
    <lineage>
        <taxon>Bacteria</taxon>
        <taxon>Bacillati</taxon>
        <taxon>Bacillota</taxon>
        <taxon>Bacilli</taxon>
        <taxon>Bacillales</taxon>
        <taxon>Staphylococcaceae</taxon>
        <taxon>Staphylococcus</taxon>
    </lineage>
</organism>
<dbReference type="GO" id="GO:0008776">
    <property type="term" value="F:acetate kinase activity"/>
    <property type="evidence" value="ECO:0007669"/>
    <property type="project" value="TreeGrafter"/>
</dbReference>
<name>A0A085UCI9_9STAP</name>
<dbReference type="OrthoDB" id="9771859at2"/>
<reference evidence="12 13" key="1">
    <citation type="submission" date="2017-04" db="EMBL/GenBank/DDBJ databases">
        <title>Staphylococcus agnetis, a potential pathogen in the broiler production.</title>
        <authorList>
            <person name="Poulsen L."/>
        </authorList>
    </citation>
    <scope>NUCLEOTIDE SEQUENCE [LARGE SCALE GENOMIC DNA]</scope>
    <source>
        <strain evidence="12 13">723_310714_2_2_spleen</strain>
    </source>
</reference>
<gene>
    <name evidence="9 11" type="primary">buk</name>
    <name evidence="12" type="ORF">B9M88_05790</name>
    <name evidence="11" type="ORF">GLV84_12585</name>
</gene>
<keyword evidence="13" id="KW-1185">Reference proteome</keyword>
<evidence type="ECO:0000313" key="12">
    <source>
        <dbReference type="EMBL" id="OTW31208.1"/>
    </source>
</evidence>
<dbReference type="GO" id="GO:0006083">
    <property type="term" value="P:acetate metabolic process"/>
    <property type="evidence" value="ECO:0007669"/>
    <property type="project" value="TreeGrafter"/>
</dbReference>
<dbReference type="HAMAP" id="MF_00542">
    <property type="entry name" value="Butyrate_kinase"/>
    <property type="match status" value="1"/>
</dbReference>
<reference evidence="11" key="2">
    <citation type="submission" date="2019-11" db="EMBL/GenBank/DDBJ databases">
        <title>Whole genome comparisons of Staphylococcus agnetis isolates from cattle and chickens.</title>
        <authorList>
            <person name="Rhoads D."/>
            <person name="Shwani A."/>
            <person name="Adkins P."/>
            <person name="Calcutt M."/>
            <person name="Middleton J."/>
        </authorList>
    </citation>
    <scope>NUCLEOTIDE SEQUENCE</scope>
    <source>
        <strain evidence="11">1387</strain>
    </source>
</reference>
<evidence type="ECO:0000256" key="10">
    <source>
        <dbReference type="RuleBase" id="RU003835"/>
    </source>
</evidence>
<dbReference type="PROSITE" id="PS01075">
    <property type="entry name" value="ACETATE_KINASE_1"/>
    <property type="match status" value="1"/>
</dbReference>
<dbReference type="InterPro" id="IPR023865">
    <property type="entry name" value="Aliphatic_acid_kinase_CS"/>
</dbReference>
<dbReference type="SUPFAM" id="SSF53067">
    <property type="entry name" value="Actin-like ATPase domain"/>
    <property type="match status" value="2"/>
</dbReference>
<dbReference type="Proteomes" id="UP000195208">
    <property type="component" value="Unassembled WGS sequence"/>
</dbReference>
<evidence type="ECO:0000256" key="3">
    <source>
        <dbReference type="ARBA" id="ARBA00022490"/>
    </source>
</evidence>
<evidence type="ECO:0000256" key="8">
    <source>
        <dbReference type="ARBA" id="ARBA00048596"/>
    </source>
</evidence>
<evidence type="ECO:0000313" key="13">
    <source>
        <dbReference type="Proteomes" id="UP000195208"/>
    </source>
</evidence>
<evidence type="ECO:0000256" key="6">
    <source>
        <dbReference type="ARBA" id="ARBA00022777"/>
    </source>
</evidence>
<dbReference type="eggNOG" id="COG3426">
    <property type="taxonomic scope" value="Bacteria"/>
</dbReference>
<dbReference type="GO" id="GO:0047761">
    <property type="term" value="F:butyrate kinase activity"/>
    <property type="evidence" value="ECO:0007669"/>
    <property type="project" value="UniProtKB-UniRule"/>
</dbReference>
<dbReference type="NCBIfam" id="TIGR02707">
    <property type="entry name" value="butyr_kinase"/>
    <property type="match status" value="1"/>
</dbReference>
<keyword evidence="6 9" id="KW-0418">Kinase</keyword>
<dbReference type="Pfam" id="PF00871">
    <property type="entry name" value="Acetate_kinase"/>
    <property type="match status" value="1"/>
</dbReference>
<dbReference type="RefSeq" id="WP_037567720.1">
    <property type="nucleotide sequence ID" value="NZ_CP009623.1"/>
</dbReference>
<evidence type="ECO:0000313" key="14">
    <source>
        <dbReference type="Proteomes" id="UP000646308"/>
    </source>
</evidence>
<evidence type="ECO:0000256" key="9">
    <source>
        <dbReference type="HAMAP-Rule" id="MF_00542"/>
    </source>
</evidence>
<proteinExistence type="inferred from homology"/>
<keyword evidence="5 9" id="KW-0547">Nucleotide-binding</keyword>
<evidence type="ECO:0000256" key="1">
    <source>
        <dbReference type="ARBA" id="ARBA00004496"/>
    </source>
</evidence>
<dbReference type="NCBIfam" id="NF002834">
    <property type="entry name" value="PRK03011.1-5"/>
    <property type="match status" value="1"/>
</dbReference>
<dbReference type="PANTHER" id="PTHR21060">
    <property type="entry name" value="ACETATE KINASE"/>
    <property type="match status" value="1"/>
</dbReference>
<evidence type="ECO:0000256" key="2">
    <source>
        <dbReference type="ARBA" id="ARBA00008748"/>
    </source>
</evidence>
<dbReference type="KEGG" id="sagq:EP23_03425"/>
<dbReference type="Gene3D" id="3.30.420.40">
    <property type="match status" value="2"/>
</dbReference>
<dbReference type="PRINTS" id="PR00471">
    <property type="entry name" value="ACETATEKNASE"/>
</dbReference>
<dbReference type="EMBL" id="NEFX01000011">
    <property type="protein sequence ID" value="OTW31208.1"/>
    <property type="molecule type" value="Genomic_DNA"/>
</dbReference>
<keyword evidence="4 9" id="KW-0808">Transferase</keyword>
<evidence type="ECO:0000256" key="7">
    <source>
        <dbReference type="ARBA" id="ARBA00022840"/>
    </source>
</evidence>
<dbReference type="GO" id="GO:0005737">
    <property type="term" value="C:cytoplasm"/>
    <property type="evidence" value="ECO:0007669"/>
    <property type="project" value="UniProtKB-SubCell"/>
</dbReference>
<dbReference type="InterPro" id="IPR043129">
    <property type="entry name" value="ATPase_NBD"/>
</dbReference>
<keyword evidence="7 9" id="KW-0067">ATP-binding</keyword>
<evidence type="ECO:0000256" key="4">
    <source>
        <dbReference type="ARBA" id="ARBA00022679"/>
    </source>
</evidence>
<dbReference type="AlphaFoldDB" id="A0A085UCI9"/>
<dbReference type="PANTHER" id="PTHR21060:SF3">
    <property type="entry name" value="BUTYRATE KINASE 2-RELATED"/>
    <property type="match status" value="1"/>
</dbReference>
<comment type="caution">
    <text evidence="11">The sequence shown here is derived from an EMBL/GenBank/DDBJ whole genome shotgun (WGS) entry which is preliminary data.</text>
</comment>
<keyword evidence="3 9" id="KW-0963">Cytoplasm</keyword>
<dbReference type="Proteomes" id="UP000646308">
    <property type="component" value="Unassembled WGS sequence"/>
</dbReference>
<dbReference type="GeneID" id="57691620"/>